<proteinExistence type="predicted"/>
<evidence type="ECO:0000313" key="3">
    <source>
        <dbReference type="Proteomes" id="UP000199729"/>
    </source>
</evidence>
<dbReference type="Proteomes" id="UP000199729">
    <property type="component" value="Chromosome"/>
</dbReference>
<keyword evidence="3" id="KW-1185">Reference proteome</keyword>
<dbReference type="EMBL" id="CP022423">
    <property type="protein sequence ID" value="ASM77355.1"/>
    <property type="molecule type" value="Genomic_DNA"/>
</dbReference>
<dbReference type="AlphaFoldDB" id="A0A221KEF4"/>
<organism evidence="2 3">
    <name type="scientific">Vitreoscilla filiformis</name>
    <dbReference type="NCBI Taxonomy" id="63"/>
    <lineage>
        <taxon>Bacteria</taxon>
        <taxon>Pseudomonadati</taxon>
        <taxon>Pseudomonadota</taxon>
        <taxon>Betaproteobacteria</taxon>
        <taxon>Neisseriales</taxon>
        <taxon>Neisseriaceae</taxon>
        <taxon>Vitreoscilla</taxon>
    </lineage>
</organism>
<dbReference type="KEGG" id="vff:VITFI_CDS1577"/>
<accession>A0A221KEF4</accession>
<evidence type="ECO:0000313" key="2">
    <source>
        <dbReference type="EMBL" id="ASM77355.1"/>
    </source>
</evidence>
<protein>
    <submittedName>
        <fullName evidence="2">Uncharacterized protein</fullName>
    </submittedName>
</protein>
<dbReference type="RefSeq" id="WP_198301674.1">
    <property type="nucleotide sequence ID" value="NZ_CP022423.1"/>
</dbReference>
<feature type="region of interest" description="Disordered" evidence="1">
    <location>
        <begin position="205"/>
        <end position="228"/>
    </location>
</feature>
<evidence type="ECO:0000256" key="1">
    <source>
        <dbReference type="SAM" id="MobiDB-lite"/>
    </source>
</evidence>
<name>A0A221KEF4_VITFI</name>
<feature type="compositionally biased region" description="Basic and acidic residues" evidence="1">
    <location>
        <begin position="218"/>
        <end position="228"/>
    </location>
</feature>
<reference evidence="2 3" key="1">
    <citation type="submission" date="2017-07" db="EMBL/GenBank/DDBJ databases">
        <title>Complete Genome Sequence of the cosmetic ferment Vitreoscilla filiformis (ATCC15551).</title>
        <authorList>
            <person name="Contreras S."/>
            <person name="Sagory-Zalkind P."/>
            <person name="Blanquart H."/>
            <person name="Iltis A."/>
            <person name="Morand S.C."/>
        </authorList>
    </citation>
    <scope>NUCLEOTIDE SEQUENCE [LARGE SCALE GENOMIC DNA]</scope>
    <source>
        <strain evidence="2 3">ATCC 15551</strain>
    </source>
</reference>
<sequence length="228" mass="25039">MLSKINIWVDLMQQQKSVVFNQDSEVRHRLRKLGLTTEIVRLIARRVAAAKAEALEIDPTNAPGMLAYIHGVRATRMELLKVSGWRMSRAGNVESTVNDKLGIQICFQNVDAACTEPNPQAISGKGAGSRKLIQNGLGGQGELFGREAPESVDAIGSTPTVWVVCVSTDDKKLRAEVSCPEVFQGSQFAGFSERIWVVDEDIAPTVEPVDRPEDDSDSVEHEVRIARK</sequence>
<gene>
    <name evidence="2" type="ORF">VITFI_CDS1577</name>
</gene>